<comment type="caution">
    <text evidence="15">The sequence shown here is derived from an EMBL/GenBank/DDBJ whole genome shotgun (WGS) entry which is preliminary data.</text>
</comment>
<sequence length="485" mass="56437">MAAYYAENFMRRIGARFLRCHRLMKLALFASFVLYCHFMFRTYETVDGLSEASRDVLRVEYVIQSSYPSSTTHAPLTSRKDNTPRIWPRDDWDTEDRLLNQLEYAQLHAHRLGYMDTKDSTFVKDPVNETVDTRKGLKLIYSEIYGTDENRGRKPFLRGECPISACYLIQKTTQQQQRGRLRYDAVLTSAHAKPDIELSPGGVVIWFQLESPQHSSCPSKGINWTATYRRASTLRAPYEFFAGKHPERAQTNASRNYARGKSKIVAIFMSNCRAKNNRSKYLAELQRYVDVDVYGSCGPFRCSKRNSDVCFRILNKDYKFYLAFENSNCRDYITEKFFINGLSNDIVPVVMGAHPDDYRAVAPPHSYIHVDDFESPRHLADYLKLLDQNDTLYNEYFAWKGTGTFINTKFWCRLSFLLVTAKFPPYFRLCAMLHARDKTNYVHTYKDLFSWWNKDQCVMAGSYGATWRTKPNTTTSRYSDKMTSS</sequence>
<feature type="domain" description="Fucosyltransferase C-terminal" evidence="13">
    <location>
        <begin position="260"/>
        <end position="451"/>
    </location>
</feature>
<dbReference type="EMBL" id="JAODUP010000506">
    <property type="protein sequence ID" value="KAK2148268.1"/>
    <property type="molecule type" value="Genomic_DNA"/>
</dbReference>
<evidence type="ECO:0000259" key="13">
    <source>
        <dbReference type="Pfam" id="PF00852"/>
    </source>
</evidence>
<dbReference type="Proteomes" id="UP001208570">
    <property type="component" value="Unassembled WGS sequence"/>
</dbReference>
<dbReference type="GO" id="GO:0032580">
    <property type="term" value="C:Golgi cisterna membrane"/>
    <property type="evidence" value="ECO:0007669"/>
    <property type="project" value="UniProtKB-SubCell"/>
</dbReference>
<reference evidence="15" key="1">
    <citation type="journal article" date="2023" name="Mol. Biol. Evol.">
        <title>Third-Generation Sequencing Reveals the Adaptive Role of the Epigenome in Three Deep-Sea Polychaetes.</title>
        <authorList>
            <person name="Perez M."/>
            <person name="Aroh O."/>
            <person name="Sun Y."/>
            <person name="Lan Y."/>
            <person name="Juniper S.K."/>
            <person name="Young C.R."/>
            <person name="Angers B."/>
            <person name="Qian P.Y."/>
        </authorList>
    </citation>
    <scope>NUCLEOTIDE SEQUENCE</scope>
    <source>
        <strain evidence="15">P08H-3</strain>
    </source>
</reference>
<dbReference type="EC" id="2.4.1.-" evidence="12"/>
<evidence type="ECO:0000256" key="6">
    <source>
        <dbReference type="ARBA" id="ARBA00022692"/>
    </source>
</evidence>
<accession>A0AAD9MXX2</accession>
<comment type="similarity">
    <text evidence="3 12">Belongs to the glycosyltransferase 10 family.</text>
</comment>
<organism evidence="15 16">
    <name type="scientific">Paralvinella palmiformis</name>
    <dbReference type="NCBI Taxonomy" id="53620"/>
    <lineage>
        <taxon>Eukaryota</taxon>
        <taxon>Metazoa</taxon>
        <taxon>Spiralia</taxon>
        <taxon>Lophotrochozoa</taxon>
        <taxon>Annelida</taxon>
        <taxon>Polychaeta</taxon>
        <taxon>Sedentaria</taxon>
        <taxon>Canalipalpata</taxon>
        <taxon>Terebellida</taxon>
        <taxon>Terebelliformia</taxon>
        <taxon>Alvinellidae</taxon>
        <taxon>Paralvinella</taxon>
    </lineage>
</organism>
<dbReference type="InterPro" id="IPR001503">
    <property type="entry name" value="Glyco_trans_10"/>
</dbReference>
<keyword evidence="7" id="KW-0735">Signal-anchor</keyword>
<name>A0AAD9MXX2_9ANNE</name>
<evidence type="ECO:0000256" key="9">
    <source>
        <dbReference type="ARBA" id="ARBA00023034"/>
    </source>
</evidence>
<dbReference type="AlphaFoldDB" id="A0AAD9MXX2"/>
<dbReference type="PANTHER" id="PTHR48438">
    <property type="entry name" value="ALPHA-(1,3)-FUCOSYLTRANSFERASE C-RELATED"/>
    <property type="match status" value="1"/>
</dbReference>
<evidence type="ECO:0000256" key="2">
    <source>
        <dbReference type="ARBA" id="ARBA00004922"/>
    </source>
</evidence>
<dbReference type="Pfam" id="PF00852">
    <property type="entry name" value="Glyco_transf_10"/>
    <property type="match status" value="1"/>
</dbReference>
<keyword evidence="10 12" id="KW-0472">Membrane</keyword>
<dbReference type="GO" id="GO:0008417">
    <property type="term" value="F:fucosyltransferase activity"/>
    <property type="evidence" value="ECO:0007669"/>
    <property type="project" value="InterPro"/>
</dbReference>
<evidence type="ECO:0000259" key="14">
    <source>
        <dbReference type="Pfam" id="PF17039"/>
    </source>
</evidence>
<dbReference type="PANTHER" id="PTHR48438:SF1">
    <property type="entry name" value="ALPHA-(1,3)-FUCOSYLTRANSFERASE C-RELATED"/>
    <property type="match status" value="1"/>
</dbReference>
<dbReference type="Gene3D" id="3.40.50.11660">
    <property type="entry name" value="Glycosyl transferase family 10, C-terminal domain"/>
    <property type="match status" value="1"/>
</dbReference>
<dbReference type="InterPro" id="IPR055270">
    <property type="entry name" value="Glyco_tran_10_C"/>
</dbReference>
<evidence type="ECO:0000256" key="10">
    <source>
        <dbReference type="ARBA" id="ARBA00023136"/>
    </source>
</evidence>
<evidence type="ECO:0000256" key="11">
    <source>
        <dbReference type="ARBA" id="ARBA00023180"/>
    </source>
</evidence>
<keyword evidence="5 12" id="KW-0808">Transferase</keyword>
<evidence type="ECO:0000256" key="5">
    <source>
        <dbReference type="ARBA" id="ARBA00022679"/>
    </source>
</evidence>
<keyword evidence="6 12" id="KW-0812">Transmembrane</keyword>
<feature type="transmembrane region" description="Helical" evidence="12">
    <location>
        <begin position="20"/>
        <end position="40"/>
    </location>
</feature>
<gene>
    <name evidence="15" type="ORF">LSH36_506g01009</name>
</gene>
<dbReference type="Pfam" id="PF17039">
    <property type="entry name" value="Glyco_tran_10_N"/>
    <property type="match status" value="1"/>
</dbReference>
<dbReference type="InterPro" id="IPR031481">
    <property type="entry name" value="Glyco_tran_10_N"/>
</dbReference>
<evidence type="ECO:0000256" key="12">
    <source>
        <dbReference type="RuleBase" id="RU003832"/>
    </source>
</evidence>
<comment type="pathway">
    <text evidence="2">Protein modification; protein glycosylation.</text>
</comment>
<protein>
    <recommendedName>
        <fullName evidence="12">Fucosyltransferase</fullName>
        <ecNumber evidence="12">2.4.1.-</ecNumber>
    </recommendedName>
</protein>
<comment type="subcellular location">
    <subcellularLocation>
        <location evidence="1">Golgi apparatus membrane</location>
        <topology evidence="1">Single-pass type II membrane protein</topology>
    </subcellularLocation>
    <subcellularLocation>
        <location evidence="12">Golgi apparatus</location>
        <location evidence="12">Golgi stack membrane</location>
        <topology evidence="12">Single-pass type II membrane protein</topology>
    </subcellularLocation>
</comment>
<keyword evidence="9 12" id="KW-0333">Golgi apparatus</keyword>
<keyword evidence="4 12" id="KW-0328">Glycosyltransferase</keyword>
<evidence type="ECO:0000256" key="3">
    <source>
        <dbReference type="ARBA" id="ARBA00008919"/>
    </source>
</evidence>
<dbReference type="GO" id="GO:0000139">
    <property type="term" value="C:Golgi membrane"/>
    <property type="evidence" value="ECO:0007669"/>
    <property type="project" value="UniProtKB-SubCell"/>
</dbReference>
<keyword evidence="16" id="KW-1185">Reference proteome</keyword>
<evidence type="ECO:0000313" key="16">
    <source>
        <dbReference type="Proteomes" id="UP001208570"/>
    </source>
</evidence>
<evidence type="ECO:0000313" key="15">
    <source>
        <dbReference type="EMBL" id="KAK2148268.1"/>
    </source>
</evidence>
<dbReference type="SUPFAM" id="SSF53756">
    <property type="entry name" value="UDP-Glycosyltransferase/glycogen phosphorylase"/>
    <property type="match status" value="1"/>
</dbReference>
<evidence type="ECO:0000256" key="7">
    <source>
        <dbReference type="ARBA" id="ARBA00022968"/>
    </source>
</evidence>
<proteinExistence type="inferred from homology"/>
<dbReference type="InterPro" id="IPR038577">
    <property type="entry name" value="GT10-like_C_sf"/>
</dbReference>
<feature type="domain" description="Fucosyltransferase N-terminal" evidence="14">
    <location>
        <begin position="159"/>
        <end position="238"/>
    </location>
</feature>
<evidence type="ECO:0000256" key="1">
    <source>
        <dbReference type="ARBA" id="ARBA00004323"/>
    </source>
</evidence>
<keyword evidence="11" id="KW-0325">Glycoprotein</keyword>
<dbReference type="FunFam" id="3.40.50.11660:FF:000004">
    <property type="entry name" value="Glycoprotein 3-alpha-L-fucosyltransferase A"/>
    <property type="match status" value="1"/>
</dbReference>
<keyword evidence="8 12" id="KW-1133">Transmembrane helix</keyword>
<evidence type="ECO:0000256" key="4">
    <source>
        <dbReference type="ARBA" id="ARBA00022676"/>
    </source>
</evidence>
<evidence type="ECO:0000256" key="8">
    <source>
        <dbReference type="ARBA" id="ARBA00022989"/>
    </source>
</evidence>